<keyword evidence="1" id="KW-1185">Reference proteome</keyword>
<accession>A0A0K0D3Y6</accession>
<dbReference type="AlphaFoldDB" id="A0A0K0D3Y6"/>
<evidence type="ECO:0000313" key="1">
    <source>
        <dbReference type="Proteomes" id="UP000035642"/>
    </source>
</evidence>
<name>A0A0K0D3Y6_ANGCA</name>
<organism evidence="1 2">
    <name type="scientific">Angiostrongylus cantonensis</name>
    <name type="common">Rat lungworm</name>
    <dbReference type="NCBI Taxonomy" id="6313"/>
    <lineage>
        <taxon>Eukaryota</taxon>
        <taxon>Metazoa</taxon>
        <taxon>Ecdysozoa</taxon>
        <taxon>Nematoda</taxon>
        <taxon>Chromadorea</taxon>
        <taxon>Rhabditida</taxon>
        <taxon>Rhabditina</taxon>
        <taxon>Rhabditomorpha</taxon>
        <taxon>Strongyloidea</taxon>
        <taxon>Metastrongylidae</taxon>
        <taxon>Angiostrongylus</taxon>
    </lineage>
</organism>
<protein>
    <submittedName>
        <fullName evidence="2">Secreted protein</fullName>
    </submittedName>
</protein>
<proteinExistence type="predicted"/>
<reference evidence="1" key="1">
    <citation type="submission" date="2012-09" db="EMBL/GenBank/DDBJ databases">
        <authorList>
            <person name="Martin A.A."/>
        </authorList>
    </citation>
    <scope>NUCLEOTIDE SEQUENCE</scope>
</reference>
<dbReference type="Proteomes" id="UP000035642">
    <property type="component" value="Unassembled WGS sequence"/>
</dbReference>
<evidence type="ECO:0000313" key="2">
    <source>
        <dbReference type="WBParaSite" id="ACAC_0000478101-mRNA-1"/>
    </source>
</evidence>
<dbReference type="WBParaSite" id="ACAC_0000478101-mRNA-1">
    <property type="protein sequence ID" value="ACAC_0000478101-mRNA-1"/>
    <property type="gene ID" value="ACAC_0000478101"/>
</dbReference>
<sequence>MTIKSVLIMTMMYIWTDMGTRRSDKVSCYGRNDEGFYATDSRTSSRAKVLSPSINGGIGDDVRDALSQFDYLNDYENSSLRERGREASYHF</sequence>
<reference evidence="2" key="2">
    <citation type="submission" date="2017-02" db="UniProtKB">
        <authorList>
            <consortium name="WormBaseParasite"/>
        </authorList>
    </citation>
    <scope>IDENTIFICATION</scope>
</reference>